<feature type="transmembrane region" description="Helical" evidence="8">
    <location>
        <begin position="358"/>
        <end position="381"/>
    </location>
</feature>
<feature type="domain" description="ABC transmembrane type-1" evidence="9">
    <location>
        <begin position="350"/>
        <end position="550"/>
    </location>
</feature>
<evidence type="ECO:0000256" key="6">
    <source>
        <dbReference type="ARBA" id="ARBA00022989"/>
    </source>
</evidence>
<sequence length="559" mass="58686">MSVTGAGVRRQPTGWPWLALAVLLALLVVWPLARLLGQVFGDGLDAFRRLADYPGLGAAYVNTLVISLGGVALALVAGTGLAWCTTRVPPRLRTLVAAAPVLPLVMPSVASVEGWQYLLAPRTGLLNRTLRDLGLGSGAAGPLDIQSLPGIVLLSGSILTSFVYLFVTASLRQRGAELEAAAAACGAGPWRTFLTVTLPMLRPALVYSGVITFLLALGQFTVPLLLGGPRRIEVVSTVIYRVSAEYPVDYGLGGAVALPLLVIGVGLVAVQRRALRDEQRYVAVSGRTRQVGIRTSWWACVPVLGYLVVAVVLPLFALIVVSLSPYWSGQVNPSVFTTDNWVQALADPKTTSAISTTAAAVGFTLLLVLPLGYLTALSLIGRTRVPRAVRTGIDLLSSISLCLPAALLGFALLLTYSSPPVRLYGTTAMVVVAYVTLMLPFALRPQLSSLQATGPEYGEASRASGAGPLATALRVTFPLIRNGLGVSAALVTIIVVHEFAVSLLVTSPQRRVIGSLLYDATNSGIAPQVAVLALLMVLLTVAGMTVALLLGGRHSLQRL</sequence>
<proteinExistence type="inferred from homology"/>
<organism evidence="10 11">
    <name type="scientific">Pseudonocardia ailaonensis</name>
    <dbReference type="NCBI Taxonomy" id="367279"/>
    <lineage>
        <taxon>Bacteria</taxon>
        <taxon>Bacillati</taxon>
        <taxon>Actinomycetota</taxon>
        <taxon>Actinomycetes</taxon>
        <taxon>Pseudonocardiales</taxon>
        <taxon>Pseudonocardiaceae</taxon>
        <taxon>Pseudonocardia</taxon>
    </lineage>
</organism>
<dbReference type="PANTHER" id="PTHR43357:SF4">
    <property type="entry name" value="INNER MEMBRANE ABC TRANSPORTER PERMEASE PROTEIN YDCV"/>
    <property type="match status" value="1"/>
</dbReference>
<evidence type="ECO:0000313" key="10">
    <source>
        <dbReference type="EMBL" id="GAA1838390.1"/>
    </source>
</evidence>
<evidence type="ECO:0000256" key="2">
    <source>
        <dbReference type="ARBA" id="ARBA00022448"/>
    </source>
</evidence>
<feature type="transmembrane region" description="Helical" evidence="8">
    <location>
        <begin position="525"/>
        <end position="550"/>
    </location>
</feature>
<keyword evidence="7 8" id="KW-0472">Membrane</keyword>
<dbReference type="InterPro" id="IPR035906">
    <property type="entry name" value="MetI-like_sf"/>
</dbReference>
<dbReference type="PROSITE" id="PS50928">
    <property type="entry name" value="ABC_TM1"/>
    <property type="match status" value="2"/>
</dbReference>
<feature type="transmembrane region" description="Helical" evidence="8">
    <location>
        <begin position="59"/>
        <end position="83"/>
    </location>
</feature>
<dbReference type="SUPFAM" id="SSF161098">
    <property type="entry name" value="MetI-like"/>
    <property type="match status" value="2"/>
</dbReference>
<dbReference type="CDD" id="cd06261">
    <property type="entry name" value="TM_PBP2"/>
    <property type="match status" value="2"/>
</dbReference>
<comment type="subcellular location">
    <subcellularLocation>
        <location evidence="1">Cell inner membrane</location>
        <topology evidence="1">Multi-pass membrane protein</topology>
    </subcellularLocation>
    <subcellularLocation>
        <location evidence="8">Cell membrane</location>
        <topology evidence="8">Multi-pass membrane protein</topology>
    </subcellularLocation>
</comment>
<evidence type="ECO:0000256" key="8">
    <source>
        <dbReference type="RuleBase" id="RU363032"/>
    </source>
</evidence>
<evidence type="ECO:0000256" key="3">
    <source>
        <dbReference type="ARBA" id="ARBA00022475"/>
    </source>
</evidence>
<dbReference type="RefSeq" id="WP_344414148.1">
    <property type="nucleotide sequence ID" value="NZ_BAAAQK010000004.1"/>
</dbReference>
<dbReference type="Proteomes" id="UP001500449">
    <property type="component" value="Unassembled WGS sequence"/>
</dbReference>
<keyword evidence="11" id="KW-1185">Reference proteome</keyword>
<accession>A0ABN2MUQ4</accession>
<protein>
    <submittedName>
        <fullName evidence="10">Iron ABC transporter permease</fullName>
    </submittedName>
</protein>
<dbReference type="Gene3D" id="1.10.3720.10">
    <property type="entry name" value="MetI-like"/>
    <property type="match status" value="2"/>
</dbReference>
<keyword evidence="6 8" id="KW-1133">Transmembrane helix</keyword>
<keyword evidence="3" id="KW-1003">Cell membrane</keyword>
<evidence type="ECO:0000259" key="9">
    <source>
        <dbReference type="PROSITE" id="PS50928"/>
    </source>
</evidence>
<keyword evidence="5 8" id="KW-0812">Transmembrane</keyword>
<evidence type="ECO:0000256" key="5">
    <source>
        <dbReference type="ARBA" id="ARBA00022692"/>
    </source>
</evidence>
<name>A0ABN2MUQ4_9PSEU</name>
<feature type="transmembrane region" description="Helical" evidence="8">
    <location>
        <begin position="148"/>
        <end position="167"/>
    </location>
</feature>
<reference evidence="10 11" key="1">
    <citation type="journal article" date="2019" name="Int. J. Syst. Evol. Microbiol.">
        <title>The Global Catalogue of Microorganisms (GCM) 10K type strain sequencing project: providing services to taxonomists for standard genome sequencing and annotation.</title>
        <authorList>
            <consortium name="The Broad Institute Genomics Platform"/>
            <consortium name="The Broad Institute Genome Sequencing Center for Infectious Disease"/>
            <person name="Wu L."/>
            <person name="Ma J."/>
        </authorList>
    </citation>
    <scope>NUCLEOTIDE SEQUENCE [LARGE SCALE GENOMIC DNA]</scope>
    <source>
        <strain evidence="10 11">JCM 16009</strain>
    </source>
</reference>
<keyword evidence="2 8" id="KW-0813">Transport</keyword>
<comment type="caution">
    <text evidence="10">The sequence shown here is derived from an EMBL/GenBank/DDBJ whole genome shotgun (WGS) entry which is preliminary data.</text>
</comment>
<evidence type="ECO:0000256" key="7">
    <source>
        <dbReference type="ARBA" id="ARBA00023136"/>
    </source>
</evidence>
<dbReference type="EMBL" id="BAAAQK010000004">
    <property type="protein sequence ID" value="GAA1838390.1"/>
    <property type="molecule type" value="Genomic_DNA"/>
</dbReference>
<feature type="transmembrane region" description="Helical" evidence="8">
    <location>
        <begin position="204"/>
        <end position="226"/>
    </location>
</feature>
<dbReference type="InterPro" id="IPR000515">
    <property type="entry name" value="MetI-like"/>
</dbReference>
<evidence type="ECO:0000313" key="11">
    <source>
        <dbReference type="Proteomes" id="UP001500449"/>
    </source>
</evidence>
<feature type="domain" description="ABC transmembrane type-1" evidence="9">
    <location>
        <begin position="60"/>
        <end position="271"/>
    </location>
</feature>
<feature type="transmembrane region" description="Helical" evidence="8">
    <location>
        <begin position="297"/>
        <end position="323"/>
    </location>
</feature>
<keyword evidence="4" id="KW-0997">Cell inner membrane</keyword>
<evidence type="ECO:0000256" key="1">
    <source>
        <dbReference type="ARBA" id="ARBA00004429"/>
    </source>
</evidence>
<evidence type="ECO:0000256" key="4">
    <source>
        <dbReference type="ARBA" id="ARBA00022519"/>
    </source>
</evidence>
<feature type="transmembrane region" description="Helical" evidence="8">
    <location>
        <begin position="484"/>
        <end position="505"/>
    </location>
</feature>
<feature type="transmembrane region" description="Helical" evidence="8">
    <location>
        <begin position="95"/>
        <end position="118"/>
    </location>
</feature>
<comment type="similarity">
    <text evidence="8">Belongs to the binding-protein-dependent transport system permease family.</text>
</comment>
<feature type="transmembrane region" description="Helical" evidence="8">
    <location>
        <begin position="393"/>
        <end position="417"/>
    </location>
</feature>
<feature type="transmembrane region" description="Helical" evidence="8">
    <location>
        <begin position="423"/>
        <end position="443"/>
    </location>
</feature>
<feature type="transmembrane region" description="Helical" evidence="8">
    <location>
        <begin position="250"/>
        <end position="270"/>
    </location>
</feature>
<dbReference type="PANTHER" id="PTHR43357">
    <property type="entry name" value="INNER MEMBRANE ABC TRANSPORTER PERMEASE PROTEIN YDCV"/>
    <property type="match status" value="1"/>
</dbReference>
<dbReference type="Pfam" id="PF00528">
    <property type="entry name" value="BPD_transp_1"/>
    <property type="match status" value="2"/>
</dbReference>
<gene>
    <name evidence="10" type="ORF">GCM10009836_16670</name>
</gene>